<dbReference type="RefSeq" id="WP_368781013.1">
    <property type="nucleotide sequence ID" value="NZ_CP162941.1"/>
</dbReference>
<reference evidence="1 2" key="1">
    <citation type="journal article" date="2024" name="Int. J. Mol. Sci.">
        <title>Exploration of Alicyclobacillus spp. Genome in Search of Antibiotic Resistance.</title>
        <authorList>
            <person name="Bucka-Kolendo J."/>
            <person name="Kiousi D.E."/>
            <person name="Dekowska A."/>
            <person name="Mikolajczuk-Szczyrba A."/>
            <person name="Karadedos D.M."/>
            <person name="Michael P."/>
            <person name="Galanis A."/>
            <person name="Sokolowska B."/>
        </authorList>
    </citation>
    <scope>NUCLEOTIDE SEQUENCE [LARGE SCALE GENOMIC DNA]</scope>
    <source>
        <strain evidence="1 2">KKP 3000</strain>
    </source>
</reference>
<proteinExistence type="predicted"/>
<protein>
    <recommendedName>
        <fullName evidence="3">ParB/Sulfiredoxin domain-containing protein</fullName>
    </recommendedName>
</protein>
<gene>
    <name evidence="1" type="ORF">KKP3000_002528</name>
</gene>
<keyword evidence="2" id="KW-1185">Reference proteome</keyword>
<dbReference type="EMBL" id="JBDXSU010000032">
    <property type="protein sequence ID" value="MFB5192934.1"/>
    <property type="molecule type" value="Genomic_DNA"/>
</dbReference>
<comment type="caution">
    <text evidence="1">The sequence shown here is derived from an EMBL/GenBank/DDBJ whole genome shotgun (WGS) entry which is preliminary data.</text>
</comment>
<evidence type="ECO:0008006" key="3">
    <source>
        <dbReference type="Google" id="ProtNLM"/>
    </source>
</evidence>
<dbReference type="Proteomes" id="UP001579974">
    <property type="component" value="Unassembled WGS sequence"/>
</dbReference>
<organism evidence="1 2">
    <name type="scientific">Alicyclobacillus fastidiosus</name>
    <dbReference type="NCBI Taxonomy" id="392011"/>
    <lineage>
        <taxon>Bacteria</taxon>
        <taxon>Bacillati</taxon>
        <taxon>Bacillota</taxon>
        <taxon>Bacilli</taxon>
        <taxon>Bacillales</taxon>
        <taxon>Alicyclobacillaceae</taxon>
        <taxon>Alicyclobacillus</taxon>
    </lineage>
</organism>
<evidence type="ECO:0000313" key="2">
    <source>
        <dbReference type="Proteomes" id="UP001579974"/>
    </source>
</evidence>
<sequence>MEWLVSYDLLRAWDTSEAYLQCEVGLRTINPLKIVGLSRPFHDIFDDARMECLKERVALHGWIDDERDSPHICLLPDFKLVVCQNGNHRTILARELGIQRMRVDLLVMVPRCQISVWLLKKYLACISEWDQCIEGFWNADNRGDEKTRKIMDRAIRRLESRSRSMSAYIGKQYLEGINLL</sequence>
<evidence type="ECO:0000313" key="1">
    <source>
        <dbReference type="EMBL" id="MFB5192934.1"/>
    </source>
</evidence>
<accession>A0ABV5AKY7</accession>
<name>A0ABV5AKY7_9BACL</name>